<feature type="transmembrane region" description="Helical" evidence="5">
    <location>
        <begin position="640"/>
        <end position="657"/>
    </location>
</feature>
<accession>A0A8H7B1V6</accession>
<evidence type="ECO:0000256" key="1">
    <source>
        <dbReference type="ARBA" id="ARBA00005466"/>
    </source>
</evidence>
<evidence type="ECO:0000256" key="2">
    <source>
        <dbReference type="ARBA" id="ARBA00022630"/>
    </source>
</evidence>
<reference evidence="7" key="2">
    <citation type="submission" date="2020-08" db="EMBL/GenBank/DDBJ databases">
        <title>Draft Genome Sequence of Cumin Blight Pathogen Alternaria burnsii.</title>
        <authorList>
            <person name="Feng Z."/>
        </authorList>
    </citation>
    <scope>NUCLEOTIDE SEQUENCE</scope>
    <source>
        <strain evidence="7">CBS107.38</strain>
    </source>
</reference>
<dbReference type="PROSITE" id="PS51387">
    <property type="entry name" value="FAD_PCMH"/>
    <property type="match status" value="1"/>
</dbReference>
<dbReference type="Pfam" id="PF01565">
    <property type="entry name" value="FAD_binding_4"/>
    <property type="match status" value="1"/>
</dbReference>
<dbReference type="InterPro" id="IPR016166">
    <property type="entry name" value="FAD-bd_PCMH"/>
</dbReference>
<evidence type="ECO:0000259" key="6">
    <source>
        <dbReference type="PROSITE" id="PS51387"/>
    </source>
</evidence>
<gene>
    <name evidence="7" type="ORF">GT037_006472</name>
</gene>
<dbReference type="InterPro" id="IPR036318">
    <property type="entry name" value="FAD-bd_PCMH-like_sf"/>
</dbReference>
<dbReference type="Pfam" id="PF06985">
    <property type="entry name" value="HET"/>
    <property type="match status" value="1"/>
</dbReference>
<keyword evidence="2" id="KW-0285">Flavoprotein</keyword>
<feature type="domain" description="FAD-binding PCMH-type" evidence="6">
    <location>
        <begin position="1213"/>
        <end position="1388"/>
    </location>
</feature>
<feature type="transmembrane region" description="Helical" evidence="5">
    <location>
        <begin position="760"/>
        <end position="779"/>
    </location>
</feature>
<dbReference type="EMBL" id="JAAABM010000008">
    <property type="protein sequence ID" value="KAF7675753.1"/>
    <property type="molecule type" value="Genomic_DNA"/>
</dbReference>
<dbReference type="InterPro" id="IPR010730">
    <property type="entry name" value="HET"/>
</dbReference>
<comment type="similarity">
    <text evidence="1">Belongs to the oxygen-dependent FAD-linked oxidoreductase family.</text>
</comment>
<dbReference type="InterPro" id="IPR016169">
    <property type="entry name" value="FAD-bd_PCMH_sub2"/>
</dbReference>
<feature type="transmembrane region" description="Helical" evidence="5">
    <location>
        <begin position="732"/>
        <end position="754"/>
    </location>
</feature>
<comment type="caution">
    <text evidence="7">The sequence shown here is derived from an EMBL/GenBank/DDBJ whole genome shotgun (WGS) entry which is preliminary data.</text>
</comment>
<organism evidence="7 8">
    <name type="scientific">Alternaria burnsii</name>
    <dbReference type="NCBI Taxonomy" id="1187904"/>
    <lineage>
        <taxon>Eukaryota</taxon>
        <taxon>Fungi</taxon>
        <taxon>Dikarya</taxon>
        <taxon>Ascomycota</taxon>
        <taxon>Pezizomycotina</taxon>
        <taxon>Dothideomycetes</taxon>
        <taxon>Pleosporomycetidae</taxon>
        <taxon>Pleosporales</taxon>
        <taxon>Pleosporineae</taxon>
        <taxon>Pleosporaceae</taxon>
        <taxon>Alternaria</taxon>
        <taxon>Alternaria sect. Alternaria</taxon>
    </lineage>
</organism>
<name>A0A8H7B1V6_9PLEO</name>
<reference evidence="7" key="1">
    <citation type="submission" date="2020-01" db="EMBL/GenBank/DDBJ databases">
        <authorList>
            <person name="Feng Z.H.Z."/>
        </authorList>
    </citation>
    <scope>NUCLEOTIDE SEQUENCE</scope>
    <source>
        <strain evidence="7">CBS107.38</strain>
    </source>
</reference>
<protein>
    <recommendedName>
        <fullName evidence="6">FAD-binding PCMH-type domain-containing protein</fullName>
    </recommendedName>
</protein>
<dbReference type="GO" id="GO:0016491">
    <property type="term" value="F:oxidoreductase activity"/>
    <property type="evidence" value="ECO:0007669"/>
    <property type="project" value="UniProtKB-KW"/>
</dbReference>
<evidence type="ECO:0000256" key="4">
    <source>
        <dbReference type="ARBA" id="ARBA00023002"/>
    </source>
</evidence>
<keyword evidence="5" id="KW-0472">Membrane</keyword>
<keyword evidence="5" id="KW-1133">Transmembrane helix</keyword>
<dbReference type="GO" id="GO:0071949">
    <property type="term" value="F:FAD binding"/>
    <property type="evidence" value="ECO:0007669"/>
    <property type="project" value="InterPro"/>
</dbReference>
<keyword evidence="3" id="KW-0274">FAD</keyword>
<dbReference type="PANTHER" id="PTHR42973:SF22">
    <property type="entry name" value="FAD-BINDING PCMH-TYPE DOMAIN-CONTAINING PROTEIN-RELATED"/>
    <property type="match status" value="1"/>
</dbReference>
<dbReference type="InterPro" id="IPR050416">
    <property type="entry name" value="FAD-linked_Oxidoreductase"/>
</dbReference>
<dbReference type="InterPro" id="IPR006094">
    <property type="entry name" value="Oxid_FAD_bind_N"/>
</dbReference>
<dbReference type="RefSeq" id="XP_038786016.1">
    <property type="nucleotide sequence ID" value="XM_038931519.1"/>
</dbReference>
<evidence type="ECO:0000313" key="7">
    <source>
        <dbReference type="EMBL" id="KAF7675753.1"/>
    </source>
</evidence>
<dbReference type="Proteomes" id="UP000596902">
    <property type="component" value="Unassembled WGS sequence"/>
</dbReference>
<dbReference type="PANTHER" id="PTHR42973">
    <property type="entry name" value="BINDING OXIDOREDUCTASE, PUTATIVE (AFU_ORTHOLOGUE AFUA_1G17690)-RELATED"/>
    <property type="match status" value="1"/>
</dbReference>
<evidence type="ECO:0000313" key="8">
    <source>
        <dbReference type="Proteomes" id="UP000596902"/>
    </source>
</evidence>
<keyword evidence="8" id="KW-1185">Reference proteome</keyword>
<proteinExistence type="inferred from homology"/>
<feature type="transmembrane region" description="Helical" evidence="5">
    <location>
        <begin position="689"/>
        <end position="711"/>
    </location>
</feature>
<evidence type="ECO:0000256" key="3">
    <source>
        <dbReference type="ARBA" id="ARBA00022827"/>
    </source>
</evidence>
<evidence type="ECO:0000256" key="5">
    <source>
        <dbReference type="SAM" id="Phobius"/>
    </source>
</evidence>
<sequence length="1652" mass="184103">MPLRSVRHTVYEPLGSDAIRLLFVKPGFKDEPIECALITVANLAESPPYHALSYVWGESGDAASIICNGAEMVITKRLADTLIHLRRTPGWRSVVPWSKDHPLHSSKNAWKGFARSRHERYQESEWEKESLLWIDALCIDQTNHEERASQVKMMGKIYSCAAAVTIWLGAEDKQLPDSISKFDAESGVHISTYGRIPVLLSFIAQALRNVKRPQNRLASITPAENSLQRNGAYGFPKPNAPDWEIVRDFFTNPWFERVWVVQEAVLASRAMVLIGDWEVDWAAIGDAALWFQTKGYALPAVLKYELRDQQDLLPVAKAVSVWKQCSSPGRQIALLDLLQAFRNRLATDPKDKVYATFGIATELADVEVHGFHQLLEPDYEKPVLDVYRDVARFLIIEHGSLDVLSDAGLPLEPSWPSWVPDWRQNRASNTLTIMPSAKNYNASGNGSLSMGFSDSSAILSLEGIDVDHVAAYGHKLASYGFGYVTYQEEVDFVNMAWGLVEPFETASASNADKAVIRTFIQTLTAGQDNDPGFFGHARRGLLVHGDYRSYYTSKPPIQSTSEAVRRSLENATGDILTGNYTAVFVPQEKRRIDRSEGNRAPSSSNPERLGIDIFTGGVSLEEPHWNPSYLDTMDGGSRRNLILCFTMFFLGTLAIPLKRVPEVAQHLRNEPRKTDFAIFRPSEESSIAFLWSSIGLATFTAFLQGLVTTLASMTESSNSWTFRFRLAKLEHWWWTVISVFLFISLVLITLSFASGNNNEAISILVLSSTTLLAIVRYTVPSWRSRHYIRNRYSAWAGPSRTAIKRDHIAYCGSKKDWANLSKNVRVSDRKKTPSDDYGWHIWRVEGIREDPTDILNSVHAGKETISREGRNEHIFQDGYQNSATVSLFWGEQLGFVPRVSRAISSVPANLLKSQPITVDGFAGEGLCLGMGILGRNKGLNPKGLVFKMNEPIWRSLENNSAFAPRPSKTLRSYYAKQLKRVYGGISDQFVLAAVELSLILMDADSHAIATWLEGYCEHQYLYVNQRLQQLDATPEELKAHYESSYVSMVISLNNMRTRNLGRPGRGIDSKEKPCRPDIICLGLLLKAREQPEPNWWRHEDIQAIRESERTLLNDEVDYYQGWIRDLFPDLIKIIALTTTCPSAMFYLSVTLFFAALLNVTCARSVNGSAPTVQWLSPGYCCTALTSSPVAKRVTYPGQNSYNASLNSYFDGKSKLTPDCIVQPTTAEEVSTIVKVLVAADLQKTCQFAVRSGGHTPIPGANNIEDGVTIDMLNMNGTTYDVTSMTASILPAARWGSVYATLEPLGRMVAGGRGSTVGVGGFLLGGGISHYAPRVGLSCDNVINFQVVLADGRIVNANKRTNADLFTALKGGNSNFGIVTRYDMDTFENENLWGGIVSWPASTVNQHFKSLVNFGLDPNRDPNAALILFQGYSTASPVDVVRAAFDYTKPVVRPAAYNEFFAVNNTLTDSTKIQPMSAIAAEFGSDTTKRVQFRTISFKIDLETLQETARLYNIVITKLQAEASGQWRVSCLHQVFATSYTANSTARGGNVLGMERYSENFIMYQSYLLWSEAKDDELFISLGKMLTDGIQKFASEKGTGVEYIYLNYADKDQDPLSAYGADKVLFMKKVAKKYDPFGVYQRLLPGGFKISQV</sequence>
<dbReference type="SUPFAM" id="SSF56176">
    <property type="entry name" value="FAD-binding/transporter-associated domain-like"/>
    <property type="match status" value="1"/>
</dbReference>
<keyword evidence="4" id="KW-0560">Oxidoreductase</keyword>
<keyword evidence="5" id="KW-0812">Transmembrane</keyword>
<dbReference type="GeneID" id="62204697"/>
<dbReference type="Gene3D" id="3.30.465.10">
    <property type="match status" value="1"/>
</dbReference>